<accession>A0A9X2S6X5</accession>
<dbReference type="RefSeq" id="WP_257490322.1">
    <property type="nucleotide sequence ID" value="NZ_CABKTM010000008.1"/>
</dbReference>
<name>A0A9X2S6X5_9FIRM</name>
<dbReference type="Proteomes" id="UP001142078">
    <property type="component" value="Unassembled WGS sequence"/>
</dbReference>
<evidence type="ECO:0000313" key="1">
    <source>
        <dbReference type="EMBL" id="MCR2043576.1"/>
    </source>
</evidence>
<dbReference type="AlphaFoldDB" id="A0A9X2S6X5"/>
<reference evidence="1" key="1">
    <citation type="submission" date="2022-07" db="EMBL/GenBank/DDBJ databases">
        <title>Enhanced cultured diversity of the mouse gut microbiota enables custom-made synthetic communities.</title>
        <authorList>
            <person name="Afrizal A."/>
        </authorList>
    </citation>
    <scope>NUCLEOTIDE SEQUENCE</scope>
    <source>
        <strain evidence="1">DSM 29482</strain>
    </source>
</reference>
<gene>
    <name evidence="1" type="ORF">NSA23_05525</name>
</gene>
<proteinExistence type="predicted"/>
<keyword evidence="2" id="KW-1185">Reference proteome</keyword>
<dbReference type="EMBL" id="JANJZL010000003">
    <property type="protein sequence ID" value="MCR2043576.1"/>
    <property type="molecule type" value="Genomic_DNA"/>
</dbReference>
<organism evidence="1 2">
    <name type="scientific">Anaerosalibacter massiliensis</name>
    <dbReference type="NCBI Taxonomy" id="1347392"/>
    <lineage>
        <taxon>Bacteria</taxon>
        <taxon>Bacillati</taxon>
        <taxon>Bacillota</taxon>
        <taxon>Tissierellia</taxon>
        <taxon>Tissierellales</taxon>
        <taxon>Sporanaerobacteraceae</taxon>
        <taxon>Anaerosalibacter</taxon>
    </lineage>
</organism>
<protein>
    <submittedName>
        <fullName evidence="1">Uncharacterized protein</fullName>
    </submittedName>
</protein>
<sequence length="44" mass="5479">MLGNNNILLFLDMVPNYDRGLREYEKIEYKRVRNDYNIDDWQKL</sequence>
<evidence type="ECO:0000313" key="2">
    <source>
        <dbReference type="Proteomes" id="UP001142078"/>
    </source>
</evidence>
<comment type="caution">
    <text evidence="1">The sequence shown here is derived from an EMBL/GenBank/DDBJ whole genome shotgun (WGS) entry which is preliminary data.</text>
</comment>